<feature type="region of interest" description="Disordered" evidence="1">
    <location>
        <begin position="101"/>
        <end position="131"/>
    </location>
</feature>
<sequence>MSSEKNILEEPRILDSKTENQEDLEKSDHVWNAEDIIKFGKETIEKIKNKERDNHASYESLFLEMKKYGEDNPEDFEALKEFQKIQKEINNLFAELKEKINKENKNERHPSPEEIKSRIISRESNEDEKNRLQERIPSHQKEALKLCASIFNKCDYPWYLTGSIAFLINANESKKQPDDIDIIFHEKDFAKMTEEFGKIGFKTGIAETTGCPFIKGKIKIEIQNKDGEIEEKMVEMEAFGQKTEEPNGLINPGSKDTKYEVIKNKLSENENEDFNILDRSGQIELYFKNLSSEIKNFNLDHILDKIKEGDEGVENKSKKFINRLANLFELNNNNPREVIGKARRSCKSEEDVFLLRRFIDISKNFTEKEPSGEGLTNVLDDGELQASVEKLKEIIDKEINGITKSYQSIIEKTKNIENIEEEERKDLIINIENEILSKRIMINNFLNYHEDIDKTDEGYKDLPLYIFINEFKDNFVEPFCKKLSDIDNKLNRK</sequence>
<feature type="region of interest" description="Disordered" evidence="1">
    <location>
        <begin position="1"/>
        <end position="26"/>
    </location>
</feature>
<dbReference type="EMBL" id="PHAI01000002">
    <property type="protein sequence ID" value="PKM91455.1"/>
    <property type="molecule type" value="Genomic_DNA"/>
</dbReference>
<reference evidence="2 3" key="1">
    <citation type="journal article" date="2017" name="ISME J.">
        <title>Potential for microbial H2 and metal transformations associated with novel bacteria and archaea in deep terrestrial subsurface sediments.</title>
        <authorList>
            <person name="Hernsdorf A.W."/>
            <person name="Amano Y."/>
            <person name="Miyakawa K."/>
            <person name="Ise K."/>
            <person name="Suzuki Y."/>
            <person name="Anantharaman K."/>
            <person name="Probst A."/>
            <person name="Burstein D."/>
            <person name="Thomas B.C."/>
            <person name="Banfield J.F."/>
        </authorList>
    </citation>
    <scope>NUCLEOTIDE SEQUENCE [LARGE SCALE GENOMIC DNA]</scope>
    <source>
        <strain evidence="2">HGW-Falkowbacteria-1</strain>
    </source>
</reference>
<organism evidence="2 3">
    <name type="scientific">Candidatus Falkowbacteria bacterium HGW-Falkowbacteria-1</name>
    <dbReference type="NCBI Taxonomy" id="2013768"/>
    <lineage>
        <taxon>Bacteria</taxon>
        <taxon>Candidatus Falkowiibacteriota</taxon>
    </lineage>
</organism>
<proteinExistence type="predicted"/>
<accession>A0A2N2E9Q6</accession>
<dbReference type="Gene3D" id="3.30.460.40">
    <property type="match status" value="1"/>
</dbReference>
<comment type="caution">
    <text evidence="2">The sequence shown here is derived from an EMBL/GenBank/DDBJ whole genome shotgun (WGS) entry which is preliminary data.</text>
</comment>
<dbReference type="InterPro" id="IPR043519">
    <property type="entry name" value="NT_sf"/>
</dbReference>
<dbReference type="Proteomes" id="UP000233517">
    <property type="component" value="Unassembled WGS sequence"/>
</dbReference>
<dbReference type="AlphaFoldDB" id="A0A2N2E9Q6"/>
<evidence type="ECO:0000256" key="1">
    <source>
        <dbReference type="SAM" id="MobiDB-lite"/>
    </source>
</evidence>
<name>A0A2N2E9Q6_9BACT</name>
<gene>
    <name evidence="2" type="ORF">CVU82_02565</name>
</gene>
<protein>
    <submittedName>
        <fullName evidence="2">Uncharacterized protein</fullName>
    </submittedName>
</protein>
<evidence type="ECO:0000313" key="3">
    <source>
        <dbReference type="Proteomes" id="UP000233517"/>
    </source>
</evidence>
<evidence type="ECO:0000313" key="2">
    <source>
        <dbReference type="EMBL" id="PKM91455.1"/>
    </source>
</evidence>
<dbReference type="SUPFAM" id="SSF81301">
    <property type="entry name" value="Nucleotidyltransferase"/>
    <property type="match status" value="1"/>
</dbReference>